<dbReference type="GO" id="GO:0005634">
    <property type="term" value="C:nucleus"/>
    <property type="evidence" value="ECO:0007669"/>
    <property type="project" value="TreeGrafter"/>
</dbReference>
<dbReference type="InterPro" id="IPR012677">
    <property type="entry name" value="Nucleotide-bd_a/b_plait_sf"/>
</dbReference>
<dbReference type="SUPFAM" id="SSF54928">
    <property type="entry name" value="RNA-binding domain, RBD"/>
    <property type="match status" value="1"/>
</dbReference>
<evidence type="ECO:0000259" key="3">
    <source>
        <dbReference type="PROSITE" id="PS50102"/>
    </source>
</evidence>
<dbReference type="PANTHER" id="PTHR13968:SF26">
    <property type="entry name" value="RRM DOMAIN-CONTAINING PROTEIN"/>
    <property type="match status" value="1"/>
</dbReference>
<keyword evidence="1 2" id="KW-0694">RNA-binding</keyword>
<dbReference type="AlphaFoldDB" id="A0A3S5CQC2"/>
<dbReference type="OrthoDB" id="6730379at2759"/>
<protein>
    <recommendedName>
        <fullName evidence="3">RRM domain-containing protein</fullName>
    </recommendedName>
</protein>
<dbReference type="Pfam" id="PF00076">
    <property type="entry name" value="RRM_1"/>
    <property type="match status" value="1"/>
</dbReference>
<sequence>MIGVSNITNRTDPNSLKSRVFVGNLNTVSMPRTEVEAAFAKYGPIIGISIHKGYAFVQYVNEVVARAAVAGEDGNSYYGMKLGKFISYCASLRHPLVKYSFFFVDVTIASEPKNRKRGRSNPAQPLCPGLMDLALQVRTMAAVGGQLSNLALPVNTQTPALSPNVPASASIMGQPSNVQLGLPTTSVSSLPSCVRQPPCVP</sequence>
<comment type="caution">
    <text evidence="4">The sequence shown here is derived from an EMBL/GenBank/DDBJ whole genome shotgun (WGS) entry which is preliminary data.</text>
</comment>
<dbReference type="GO" id="GO:0003723">
    <property type="term" value="F:RNA binding"/>
    <property type="evidence" value="ECO:0007669"/>
    <property type="project" value="UniProtKB-UniRule"/>
</dbReference>
<evidence type="ECO:0000256" key="2">
    <source>
        <dbReference type="PROSITE-ProRule" id="PRU00176"/>
    </source>
</evidence>
<evidence type="ECO:0000313" key="5">
    <source>
        <dbReference type="Proteomes" id="UP000784294"/>
    </source>
</evidence>
<dbReference type="InterPro" id="IPR035979">
    <property type="entry name" value="RBD_domain_sf"/>
</dbReference>
<dbReference type="PROSITE" id="PS50102">
    <property type="entry name" value="RRM"/>
    <property type="match status" value="1"/>
</dbReference>
<feature type="non-terminal residue" evidence="4">
    <location>
        <position position="201"/>
    </location>
</feature>
<reference evidence="4" key="1">
    <citation type="submission" date="2018-11" db="EMBL/GenBank/DDBJ databases">
        <authorList>
            <consortium name="Pathogen Informatics"/>
        </authorList>
    </citation>
    <scope>NUCLEOTIDE SEQUENCE</scope>
</reference>
<gene>
    <name evidence="4" type="ORF">PXEA_LOCUS21236</name>
</gene>
<dbReference type="InterPro" id="IPR000504">
    <property type="entry name" value="RRM_dom"/>
</dbReference>
<accession>A0A3S5CQC2</accession>
<dbReference type="Gene3D" id="3.30.70.330">
    <property type="match status" value="1"/>
</dbReference>
<dbReference type="SMART" id="SM00360">
    <property type="entry name" value="RRM"/>
    <property type="match status" value="1"/>
</dbReference>
<proteinExistence type="predicted"/>
<dbReference type="CDD" id="cd12341">
    <property type="entry name" value="RRM_hnRNPC_like"/>
    <property type="match status" value="1"/>
</dbReference>
<dbReference type="InterPro" id="IPR051186">
    <property type="entry name" value="RRM_HNRPC/RALY_subfam"/>
</dbReference>
<keyword evidence="5" id="KW-1185">Reference proteome</keyword>
<dbReference type="Proteomes" id="UP000784294">
    <property type="component" value="Unassembled WGS sequence"/>
</dbReference>
<dbReference type="EMBL" id="CAAALY010089950">
    <property type="protein sequence ID" value="VEL27796.1"/>
    <property type="molecule type" value="Genomic_DNA"/>
</dbReference>
<organism evidence="4 5">
    <name type="scientific">Protopolystoma xenopodis</name>
    <dbReference type="NCBI Taxonomy" id="117903"/>
    <lineage>
        <taxon>Eukaryota</taxon>
        <taxon>Metazoa</taxon>
        <taxon>Spiralia</taxon>
        <taxon>Lophotrochozoa</taxon>
        <taxon>Platyhelminthes</taxon>
        <taxon>Monogenea</taxon>
        <taxon>Polyopisthocotylea</taxon>
        <taxon>Polystomatidea</taxon>
        <taxon>Polystomatidae</taxon>
        <taxon>Protopolystoma</taxon>
    </lineage>
</organism>
<evidence type="ECO:0000313" key="4">
    <source>
        <dbReference type="EMBL" id="VEL27796.1"/>
    </source>
</evidence>
<dbReference type="PANTHER" id="PTHR13968">
    <property type="entry name" value="HETEROGENEOUS NUCLEAR RIBONUCLEOPROTEIN"/>
    <property type="match status" value="1"/>
</dbReference>
<name>A0A3S5CQC2_9PLAT</name>
<evidence type="ECO:0000256" key="1">
    <source>
        <dbReference type="ARBA" id="ARBA00022884"/>
    </source>
</evidence>
<feature type="domain" description="RRM" evidence="3">
    <location>
        <begin position="18"/>
        <end position="82"/>
    </location>
</feature>